<evidence type="ECO:0000256" key="2">
    <source>
        <dbReference type="ARBA" id="ARBA00022980"/>
    </source>
</evidence>
<keyword evidence="2 4" id="KW-0689">Ribosomal protein</keyword>
<dbReference type="SUPFAM" id="SSF54189">
    <property type="entry name" value="Ribosomal proteins S24e, L23 and L15e"/>
    <property type="match status" value="1"/>
</dbReference>
<comment type="similarity">
    <text evidence="1 4">Belongs to the universal ribosomal protein uL23 family.</text>
</comment>
<evidence type="ECO:0000313" key="6">
    <source>
        <dbReference type="Proteomes" id="UP000178632"/>
    </source>
</evidence>
<keyword evidence="4" id="KW-0694">RNA-binding</keyword>
<dbReference type="GO" id="GO:0006412">
    <property type="term" value="P:translation"/>
    <property type="evidence" value="ECO:0007669"/>
    <property type="project" value="UniProtKB-UniRule"/>
</dbReference>
<dbReference type="InterPro" id="IPR012678">
    <property type="entry name" value="Ribosomal_uL23/eL15/eS24_sf"/>
</dbReference>
<keyword evidence="3 4" id="KW-0687">Ribonucleoprotein</keyword>
<dbReference type="HAMAP" id="MF_01369_B">
    <property type="entry name" value="Ribosomal_uL23_B"/>
    <property type="match status" value="1"/>
</dbReference>
<comment type="function">
    <text evidence="4">One of the early assembly proteins it binds 23S rRNA. One of the proteins that surrounds the polypeptide exit tunnel on the outside of the ribosome. Forms the main docking site for trigger factor binding to the ribosome.</text>
</comment>
<reference evidence="5 6" key="1">
    <citation type="journal article" date="2016" name="Nat. Commun.">
        <title>Thousands of microbial genomes shed light on interconnected biogeochemical processes in an aquifer system.</title>
        <authorList>
            <person name="Anantharaman K."/>
            <person name="Brown C.T."/>
            <person name="Hug L.A."/>
            <person name="Sharon I."/>
            <person name="Castelle C.J."/>
            <person name="Probst A.J."/>
            <person name="Thomas B.C."/>
            <person name="Singh A."/>
            <person name="Wilkins M.J."/>
            <person name="Karaoz U."/>
            <person name="Brodie E.L."/>
            <person name="Williams K.H."/>
            <person name="Hubbard S.S."/>
            <person name="Banfield J.F."/>
        </authorList>
    </citation>
    <scope>NUCLEOTIDE SEQUENCE [LARGE SCALE GENOMIC DNA]</scope>
</reference>
<evidence type="ECO:0000256" key="3">
    <source>
        <dbReference type="ARBA" id="ARBA00023274"/>
    </source>
</evidence>
<evidence type="ECO:0000313" key="5">
    <source>
        <dbReference type="EMBL" id="OGZ77659.1"/>
    </source>
</evidence>
<dbReference type="InterPro" id="IPR013025">
    <property type="entry name" value="Ribosomal_uL23-like"/>
</dbReference>
<dbReference type="AlphaFoldDB" id="A0A1G2IRX6"/>
<organism evidence="5 6">
    <name type="scientific">Candidatus Staskawiczbacteria bacterium RIFCSPLOWO2_12_FULL_37_15</name>
    <dbReference type="NCBI Taxonomy" id="1802218"/>
    <lineage>
        <taxon>Bacteria</taxon>
        <taxon>Candidatus Staskawicziibacteriota</taxon>
    </lineage>
</organism>
<dbReference type="PANTHER" id="PTHR11620">
    <property type="entry name" value="60S RIBOSOMAL PROTEIN L23A"/>
    <property type="match status" value="1"/>
</dbReference>
<protein>
    <recommendedName>
        <fullName evidence="4">Large ribosomal subunit protein uL23</fullName>
    </recommendedName>
</protein>
<name>A0A1G2IRX6_9BACT</name>
<evidence type="ECO:0000256" key="4">
    <source>
        <dbReference type="HAMAP-Rule" id="MF_01369"/>
    </source>
</evidence>
<proteinExistence type="inferred from homology"/>
<dbReference type="NCBIfam" id="NF004363">
    <property type="entry name" value="PRK05738.2-4"/>
    <property type="match status" value="1"/>
</dbReference>
<dbReference type="Proteomes" id="UP000178632">
    <property type="component" value="Unassembled WGS sequence"/>
</dbReference>
<dbReference type="Pfam" id="PF00276">
    <property type="entry name" value="Ribosomal_L23"/>
    <property type="match status" value="1"/>
</dbReference>
<sequence>MEKPVEKKSVKGFSYDIVKEPHISEKATILAEGNQYVFKINADSNKTEIKKSIEGVYGVNVLSVNIIKIPNKKRKIGKIQGFKSGHTKAVVKITKGQKIEIL</sequence>
<dbReference type="GO" id="GO:0005840">
    <property type="term" value="C:ribosome"/>
    <property type="evidence" value="ECO:0007669"/>
    <property type="project" value="UniProtKB-KW"/>
</dbReference>
<comment type="subunit">
    <text evidence="4">Part of the 50S ribosomal subunit. Contacts protein L29, and trigger factor when it is bound to the ribosome.</text>
</comment>
<dbReference type="Gene3D" id="3.30.70.330">
    <property type="match status" value="1"/>
</dbReference>
<accession>A0A1G2IRX6</accession>
<evidence type="ECO:0000256" key="1">
    <source>
        <dbReference type="ARBA" id="ARBA00006700"/>
    </source>
</evidence>
<dbReference type="InterPro" id="IPR012677">
    <property type="entry name" value="Nucleotide-bd_a/b_plait_sf"/>
</dbReference>
<dbReference type="GO" id="GO:0019843">
    <property type="term" value="F:rRNA binding"/>
    <property type="evidence" value="ECO:0007669"/>
    <property type="project" value="UniProtKB-UniRule"/>
</dbReference>
<gene>
    <name evidence="4" type="primary">rplW</name>
    <name evidence="5" type="ORF">A3G45_02065</name>
</gene>
<dbReference type="EMBL" id="MHPE01000003">
    <property type="protein sequence ID" value="OGZ77659.1"/>
    <property type="molecule type" value="Genomic_DNA"/>
</dbReference>
<dbReference type="GO" id="GO:1990904">
    <property type="term" value="C:ribonucleoprotein complex"/>
    <property type="evidence" value="ECO:0007669"/>
    <property type="project" value="UniProtKB-KW"/>
</dbReference>
<dbReference type="GO" id="GO:0003735">
    <property type="term" value="F:structural constituent of ribosome"/>
    <property type="evidence" value="ECO:0007669"/>
    <property type="project" value="InterPro"/>
</dbReference>
<comment type="caution">
    <text evidence="5">The sequence shown here is derived from an EMBL/GenBank/DDBJ whole genome shotgun (WGS) entry which is preliminary data.</text>
</comment>
<keyword evidence="4" id="KW-0699">rRNA-binding</keyword>